<dbReference type="RefSeq" id="WP_169352158.1">
    <property type="nucleotide sequence ID" value="NZ_JABBJJ010000519.1"/>
</dbReference>
<proteinExistence type="predicted"/>
<evidence type="ECO:0000259" key="2">
    <source>
        <dbReference type="Pfam" id="PF00497"/>
    </source>
</evidence>
<evidence type="ECO:0000256" key="1">
    <source>
        <dbReference type="SAM" id="SignalP"/>
    </source>
</evidence>
<dbReference type="Proteomes" id="UP000518300">
    <property type="component" value="Unassembled WGS sequence"/>
</dbReference>
<dbReference type="PROSITE" id="PS51257">
    <property type="entry name" value="PROKAR_LIPOPROTEIN"/>
    <property type="match status" value="1"/>
</dbReference>
<evidence type="ECO:0000313" key="4">
    <source>
        <dbReference type="Proteomes" id="UP000518300"/>
    </source>
</evidence>
<gene>
    <name evidence="3" type="ORF">HG543_50550</name>
</gene>
<dbReference type="SUPFAM" id="SSF53850">
    <property type="entry name" value="Periplasmic binding protein-like II"/>
    <property type="match status" value="1"/>
</dbReference>
<feature type="signal peptide" evidence="1">
    <location>
        <begin position="1"/>
        <end position="28"/>
    </location>
</feature>
<dbReference type="Gene3D" id="3.40.190.10">
    <property type="entry name" value="Periplasmic binding protein-like II"/>
    <property type="match status" value="1"/>
</dbReference>
<protein>
    <submittedName>
        <fullName evidence="3">Transporter substrate-binding domain-containing protein</fullName>
    </submittedName>
</protein>
<feature type="chain" id="PRO_5032466353" evidence="1">
    <location>
        <begin position="29"/>
        <end position="253"/>
    </location>
</feature>
<dbReference type="Pfam" id="PF00497">
    <property type="entry name" value="SBP_bac_3"/>
    <property type="match status" value="1"/>
</dbReference>
<dbReference type="AlphaFoldDB" id="A0A848LZI7"/>
<accession>A0A848LZI7</accession>
<keyword evidence="1" id="KW-0732">Signal</keyword>
<evidence type="ECO:0000313" key="3">
    <source>
        <dbReference type="EMBL" id="NMO23049.1"/>
    </source>
</evidence>
<dbReference type="InterPro" id="IPR001638">
    <property type="entry name" value="Solute-binding_3/MltF_N"/>
</dbReference>
<reference evidence="3 4" key="1">
    <citation type="submission" date="2020-04" db="EMBL/GenBank/DDBJ databases">
        <title>Draft genome of Pyxidicoccus fallax type strain.</title>
        <authorList>
            <person name="Whitworth D.E."/>
        </authorList>
    </citation>
    <scope>NUCLEOTIDE SEQUENCE [LARGE SCALE GENOMIC DNA]</scope>
    <source>
        <strain evidence="3 4">DSM 14698</strain>
    </source>
</reference>
<organism evidence="3 4">
    <name type="scientific">Pyxidicoccus fallax</name>
    <dbReference type="NCBI Taxonomy" id="394095"/>
    <lineage>
        <taxon>Bacteria</taxon>
        <taxon>Pseudomonadati</taxon>
        <taxon>Myxococcota</taxon>
        <taxon>Myxococcia</taxon>
        <taxon>Myxococcales</taxon>
        <taxon>Cystobacterineae</taxon>
        <taxon>Myxococcaceae</taxon>
        <taxon>Pyxidicoccus</taxon>
    </lineage>
</organism>
<keyword evidence="4" id="KW-1185">Reference proteome</keyword>
<dbReference type="EMBL" id="JABBJJ010000519">
    <property type="protein sequence ID" value="NMO23049.1"/>
    <property type="molecule type" value="Genomic_DNA"/>
</dbReference>
<sequence length="253" mass="27625">MLRREGRATSRACTLTAALLALTLGACGLPKDPNDTHERVQEERLLRAGLVRHEPWTYLQHEGKPAGPEVDAVEKLAARLGARVVWTVAPESELMHGLEKHALDLVVGGISSKTPWAKRIGLGKPFLTTRLVPGAPPGGSVPESLQGQDIAVAPGGVAGALLSKEGARVREATDLHRAPGLRAAWDWQLEAWGYVPGTKALREEQWVWVVPPGENRWLLTVDRFVLEHAEDIRRGLVDHARTRAAHVSEEIQP</sequence>
<name>A0A848LZI7_9BACT</name>
<comment type="caution">
    <text evidence="3">The sequence shown here is derived from an EMBL/GenBank/DDBJ whole genome shotgun (WGS) entry which is preliminary data.</text>
</comment>
<feature type="domain" description="Solute-binding protein family 3/N-terminal" evidence="2">
    <location>
        <begin position="53"/>
        <end position="127"/>
    </location>
</feature>